<evidence type="ECO:0008006" key="3">
    <source>
        <dbReference type="Google" id="ProtNLM"/>
    </source>
</evidence>
<name>A0AAU9JXI4_9CILI</name>
<dbReference type="AlphaFoldDB" id="A0AAU9JXI4"/>
<proteinExistence type="predicted"/>
<evidence type="ECO:0000313" key="1">
    <source>
        <dbReference type="EMBL" id="CAG9325636.1"/>
    </source>
</evidence>
<reference evidence="1" key="1">
    <citation type="submission" date="2021-09" db="EMBL/GenBank/DDBJ databases">
        <authorList>
            <consortium name="AG Swart"/>
            <person name="Singh M."/>
            <person name="Singh A."/>
            <person name="Seah K."/>
            <person name="Emmerich C."/>
        </authorList>
    </citation>
    <scope>NUCLEOTIDE SEQUENCE</scope>
    <source>
        <strain evidence="1">ATCC30299</strain>
    </source>
</reference>
<evidence type="ECO:0000313" key="2">
    <source>
        <dbReference type="Proteomes" id="UP001162131"/>
    </source>
</evidence>
<dbReference type="EMBL" id="CAJZBQ010000039">
    <property type="protein sequence ID" value="CAG9325636.1"/>
    <property type="molecule type" value="Genomic_DNA"/>
</dbReference>
<gene>
    <name evidence="1" type="ORF">BSTOLATCC_MIC39436</name>
</gene>
<keyword evidence="2" id="KW-1185">Reference proteome</keyword>
<organism evidence="1 2">
    <name type="scientific">Blepharisma stoltei</name>
    <dbReference type="NCBI Taxonomy" id="1481888"/>
    <lineage>
        <taxon>Eukaryota</taxon>
        <taxon>Sar</taxon>
        <taxon>Alveolata</taxon>
        <taxon>Ciliophora</taxon>
        <taxon>Postciliodesmatophora</taxon>
        <taxon>Heterotrichea</taxon>
        <taxon>Heterotrichida</taxon>
        <taxon>Blepharismidae</taxon>
        <taxon>Blepharisma</taxon>
    </lineage>
</organism>
<sequence>MIQLFLSLSLASAFYYTDDDLISANLNCFSYSCNKNLNLLPETCVFYQDSSFYLNPCGKIPGLTYCPPITHRGNSSCIPLPPSTYHTAWPGEPCTSNSTCAYGYCNDDNICQGLQAADPCTVSDECDPGLKCTQLGTGYNCTLLLSTGVPYSEGQGCTSDYDCQNWAGCENNICYDYLSREEAEYVNCTQPENFLCASTMCADNICVGFIPSDQTPPVKCVSNANCISTYYNTTPNPTVFYSECECGFNPQAQAYCSQFPGDPATLAYLNILSKWLSSDAIKKCHSVRRLSMNCMKHYWSQKNYLTYAYRYYSLYNYPQIQNNDQCVQEIYTSAYYNTVTEYNDLSSAYVLAASVVYFLI</sequence>
<accession>A0AAU9JXI4</accession>
<protein>
    <recommendedName>
        <fullName evidence="3">Dickkopf N-terminal cysteine-rich domain-containing protein</fullName>
    </recommendedName>
</protein>
<comment type="caution">
    <text evidence="1">The sequence shown here is derived from an EMBL/GenBank/DDBJ whole genome shotgun (WGS) entry which is preliminary data.</text>
</comment>
<dbReference type="Proteomes" id="UP001162131">
    <property type="component" value="Unassembled WGS sequence"/>
</dbReference>